<proteinExistence type="predicted"/>
<reference evidence="1" key="1">
    <citation type="submission" date="2014-11" db="EMBL/GenBank/DDBJ databases">
        <authorList>
            <person name="Amaro Gonzalez C."/>
        </authorList>
    </citation>
    <scope>NUCLEOTIDE SEQUENCE</scope>
</reference>
<organism evidence="1">
    <name type="scientific">Anguilla anguilla</name>
    <name type="common">European freshwater eel</name>
    <name type="synonym">Muraena anguilla</name>
    <dbReference type="NCBI Taxonomy" id="7936"/>
    <lineage>
        <taxon>Eukaryota</taxon>
        <taxon>Metazoa</taxon>
        <taxon>Chordata</taxon>
        <taxon>Craniata</taxon>
        <taxon>Vertebrata</taxon>
        <taxon>Euteleostomi</taxon>
        <taxon>Actinopterygii</taxon>
        <taxon>Neopterygii</taxon>
        <taxon>Teleostei</taxon>
        <taxon>Anguilliformes</taxon>
        <taxon>Anguillidae</taxon>
        <taxon>Anguilla</taxon>
    </lineage>
</organism>
<reference evidence="1" key="2">
    <citation type="journal article" date="2015" name="Fish Shellfish Immunol.">
        <title>Early steps in the European eel (Anguilla anguilla)-Vibrio vulnificus interaction in the gills: Role of the RtxA13 toxin.</title>
        <authorList>
            <person name="Callol A."/>
            <person name="Pajuelo D."/>
            <person name="Ebbesson L."/>
            <person name="Teles M."/>
            <person name="MacKenzie S."/>
            <person name="Amaro C."/>
        </authorList>
    </citation>
    <scope>NUCLEOTIDE SEQUENCE</scope>
</reference>
<sequence length="59" mass="6477">MGNTMDQKLVKVCVMVDLSSKGEQKREPVACTPCDIYRANGDGERNAGQVNPLHLWADS</sequence>
<name>A0A0E9QUS8_ANGAN</name>
<dbReference type="EMBL" id="GBXM01088562">
    <property type="protein sequence ID" value="JAH20015.1"/>
    <property type="molecule type" value="Transcribed_RNA"/>
</dbReference>
<protein>
    <submittedName>
        <fullName evidence="1">Uncharacterized protein</fullName>
    </submittedName>
</protein>
<accession>A0A0E9QUS8</accession>
<dbReference type="AlphaFoldDB" id="A0A0E9QUS8"/>
<evidence type="ECO:0000313" key="1">
    <source>
        <dbReference type="EMBL" id="JAH20015.1"/>
    </source>
</evidence>